<dbReference type="PROSITE" id="PS01137">
    <property type="entry name" value="TATD_1"/>
    <property type="match status" value="1"/>
</dbReference>
<name>A0A0M0HKH1_VIBNE</name>
<proteinExistence type="inferred from homology"/>
<dbReference type="RefSeq" id="WP_053396810.1">
    <property type="nucleotide sequence ID" value="NZ_LHPJ01000016.1"/>
</dbReference>
<comment type="similarity">
    <text evidence="1">Belongs to the metallo-dependent hydrolases superfamily. TatD-type hydrolase family.</text>
</comment>
<dbReference type="AlphaFoldDB" id="A0A0M0HKH1"/>
<dbReference type="FunFam" id="3.20.20.140:FF:000005">
    <property type="entry name" value="TatD family hydrolase"/>
    <property type="match status" value="1"/>
</dbReference>
<keyword evidence="3" id="KW-0378">Hydrolase</keyword>
<dbReference type="SUPFAM" id="SSF51556">
    <property type="entry name" value="Metallo-dependent hydrolases"/>
    <property type="match status" value="1"/>
</dbReference>
<dbReference type="InterPro" id="IPR001130">
    <property type="entry name" value="TatD-like"/>
</dbReference>
<feature type="binding site" evidence="4">
    <location>
        <position position="204"/>
    </location>
    <ligand>
        <name>a divalent metal cation</name>
        <dbReference type="ChEBI" id="CHEBI:60240"/>
        <label>1</label>
    </ligand>
</feature>
<gene>
    <name evidence="5" type="ORF">AKJ17_15460</name>
</gene>
<keyword evidence="2 4" id="KW-0479">Metal-binding</keyword>
<evidence type="ECO:0000256" key="4">
    <source>
        <dbReference type="PIRSR" id="PIRSR005902-1"/>
    </source>
</evidence>
<organism evidence="5 6">
    <name type="scientific">Vibrio nereis</name>
    <dbReference type="NCBI Taxonomy" id="693"/>
    <lineage>
        <taxon>Bacteria</taxon>
        <taxon>Pseudomonadati</taxon>
        <taxon>Pseudomonadota</taxon>
        <taxon>Gammaproteobacteria</taxon>
        <taxon>Vibrionales</taxon>
        <taxon>Vibrionaceae</taxon>
        <taxon>Vibrio</taxon>
    </lineage>
</organism>
<dbReference type="Proteomes" id="UP000037515">
    <property type="component" value="Unassembled WGS sequence"/>
</dbReference>
<dbReference type="InterPro" id="IPR032466">
    <property type="entry name" value="Metal_Hydrolase"/>
</dbReference>
<dbReference type="PATRIC" id="fig|693.5.peg.3153"/>
<sequence length="257" mass="28854">MRLFDTHCHFDFEPFSDDFASQLQQAHQHGVTRLLIPAIGPSNWQKVIDLSSQYPSIYYALGFHPYFLDGDSIQYLQSLETLLSGSDPNCVAVGECGLDAMIDVEMGLQEMLFIRQIELASQSKKPLILHARKTHNRLIQLLKQYRFQYSGILHGFSGSYQQAQQFIELGFYIGVGGVITYPRANKTRQAIAQLPIERLVLETDAPDMPLSGHQGEDNHPKMLAAVLDCLAELRPESKSEIGQAVWNNSSRALGLCE</sequence>
<dbReference type="GO" id="GO:0005829">
    <property type="term" value="C:cytosol"/>
    <property type="evidence" value="ECO:0007669"/>
    <property type="project" value="TreeGrafter"/>
</dbReference>
<accession>A0A0M0HKH1</accession>
<feature type="binding site" evidence="4">
    <location>
        <position position="154"/>
    </location>
    <ligand>
        <name>a divalent metal cation</name>
        <dbReference type="ChEBI" id="CHEBI:60240"/>
        <label>2</label>
    </ligand>
</feature>
<feature type="binding site" evidence="4">
    <location>
        <position position="9"/>
    </location>
    <ligand>
        <name>a divalent metal cation</name>
        <dbReference type="ChEBI" id="CHEBI:60240"/>
        <label>1</label>
    </ligand>
</feature>
<dbReference type="EMBL" id="LHPJ01000016">
    <property type="protein sequence ID" value="KOO02569.1"/>
    <property type="molecule type" value="Genomic_DNA"/>
</dbReference>
<dbReference type="Pfam" id="PF01026">
    <property type="entry name" value="TatD_DNase"/>
    <property type="match status" value="1"/>
</dbReference>
<dbReference type="OrthoDB" id="9810005at2"/>
<dbReference type="PANTHER" id="PTHR46124:SF3">
    <property type="entry name" value="HYDROLASE"/>
    <property type="match status" value="1"/>
</dbReference>
<keyword evidence="6" id="KW-1185">Reference proteome</keyword>
<protein>
    <submittedName>
        <fullName evidence="5">Deoxyribonuclease</fullName>
    </submittedName>
</protein>
<dbReference type="PANTHER" id="PTHR46124">
    <property type="entry name" value="D-AMINOACYL-TRNA DEACYLASE"/>
    <property type="match status" value="1"/>
</dbReference>
<dbReference type="GO" id="GO:0046872">
    <property type="term" value="F:metal ion binding"/>
    <property type="evidence" value="ECO:0007669"/>
    <property type="project" value="UniProtKB-KW"/>
</dbReference>
<feature type="binding site" evidence="4">
    <location>
        <position position="7"/>
    </location>
    <ligand>
        <name>a divalent metal cation</name>
        <dbReference type="ChEBI" id="CHEBI:60240"/>
        <label>1</label>
    </ligand>
</feature>
<dbReference type="Gene3D" id="3.20.20.140">
    <property type="entry name" value="Metal-dependent hydrolases"/>
    <property type="match status" value="1"/>
</dbReference>
<reference evidence="6" key="1">
    <citation type="submission" date="2015-08" db="EMBL/GenBank/DDBJ databases">
        <title>Vibrio galatheae sp. nov., a novel member of the Vibrionaceae family isolated from the Solomon Islands.</title>
        <authorList>
            <person name="Giubergia S."/>
            <person name="Machado H."/>
            <person name="Mateiu R.V."/>
            <person name="Gram L."/>
        </authorList>
    </citation>
    <scope>NUCLEOTIDE SEQUENCE [LARGE SCALE GENOMIC DNA]</scope>
    <source>
        <strain evidence="6">DSM 19584</strain>
    </source>
</reference>
<evidence type="ECO:0000313" key="5">
    <source>
        <dbReference type="EMBL" id="KOO02569.1"/>
    </source>
</evidence>
<evidence type="ECO:0000256" key="2">
    <source>
        <dbReference type="ARBA" id="ARBA00022723"/>
    </source>
</evidence>
<feature type="binding site" evidence="4">
    <location>
        <position position="95"/>
    </location>
    <ligand>
        <name>a divalent metal cation</name>
        <dbReference type="ChEBI" id="CHEBI:60240"/>
        <label>1</label>
    </ligand>
</feature>
<evidence type="ECO:0000313" key="6">
    <source>
        <dbReference type="Proteomes" id="UP000037515"/>
    </source>
</evidence>
<evidence type="ECO:0000256" key="1">
    <source>
        <dbReference type="ARBA" id="ARBA00009275"/>
    </source>
</evidence>
<feature type="binding site" evidence="4">
    <location>
        <position position="130"/>
    </location>
    <ligand>
        <name>a divalent metal cation</name>
        <dbReference type="ChEBI" id="CHEBI:60240"/>
        <label>2</label>
    </ligand>
</feature>
<evidence type="ECO:0000256" key="3">
    <source>
        <dbReference type="ARBA" id="ARBA00022801"/>
    </source>
</evidence>
<dbReference type="GO" id="GO:0016788">
    <property type="term" value="F:hydrolase activity, acting on ester bonds"/>
    <property type="evidence" value="ECO:0007669"/>
    <property type="project" value="InterPro"/>
</dbReference>
<comment type="caution">
    <text evidence="5">The sequence shown here is derived from an EMBL/GenBank/DDBJ whole genome shotgun (WGS) entry which is preliminary data.</text>
</comment>
<dbReference type="PROSITE" id="PS01091">
    <property type="entry name" value="TATD_3"/>
    <property type="match status" value="1"/>
</dbReference>
<dbReference type="InterPro" id="IPR018228">
    <property type="entry name" value="DNase_TatD-rel_CS"/>
</dbReference>
<dbReference type="STRING" id="693.AKJ17_15460"/>
<dbReference type="CDD" id="cd01310">
    <property type="entry name" value="TatD_DNAse"/>
    <property type="match status" value="1"/>
</dbReference>
<dbReference type="PIRSF" id="PIRSF005902">
    <property type="entry name" value="DNase_TatD"/>
    <property type="match status" value="1"/>
</dbReference>